<accession>A0A5B7CWD2</accession>
<feature type="signal peptide" evidence="1">
    <location>
        <begin position="1"/>
        <end position="19"/>
    </location>
</feature>
<evidence type="ECO:0000256" key="1">
    <source>
        <dbReference type="SAM" id="SignalP"/>
    </source>
</evidence>
<keyword evidence="3" id="KW-1185">Reference proteome</keyword>
<sequence>MGPRVMHLLLLLLVASASARKLRPPRPGHDFIGRVSRCIYRKPHRPVHHYRWLEALSPQPVYRAARIFNTSLRLRCYSYIMELSNT</sequence>
<feature type="chain" id="PRO_5023029099" description="Secreted protein" evidence="1">
    <location>
        <begin position="20"/>
        <end position="86"/>
    </location>
</feature>
<gene>
    <name evidence="2" type="ORF">E2C01_006170</name>
</gene>
<evidence type="ECO:0008006" key="4">
    <source>
        <dbReference type="Google" id="ProtNLM"/>
    </source>
</evidence>
<protein>
    <recommendedName>
        <fullName evidence="4">Secreted protein</fullName>
    </recommendedName>
</protein>
<dbReference type="AlphaFoldDB" id="A0A5B7CWD2"/>
<dbReference type="Proteomes" id="UP000324222">
    <property type="component" value="Unassembled WGS sequence"/>
</dbReference>
<evidence type="ECO:0000313" key="3">
    <source>
        <dbReference type="Proteomes" id="UP000324222"/>
    </source>
</evidence>
<proteinExistence type="predicted"/>
<organism evidence="2 3">
    <name type="scientific">Portunus trituberculatus</name>
    <name type="common">Swimming crab</name>
    <name type="synonym">Neptunus trituberculatus</name>
    <dbReference type="NCBI Taxonomy" id="210409"/>
    <lineage>
        <taxon>Eukaryota</taxon>
        <taxon>Metazoa</taxon>
        <taxon>Ecdysozoa</taxon>
        <taxon>Arthropoda</taxon>
        <taxon>Crustacea</taxon>
        <taxon>Multicrustacea</taxon>
        <taxon>Malacostraca</taxon>
        <taxon>Eumalacostraca</taxon>
        <taxon>Eucarida</taxon>
        <taxon>Decapoda</taxon>
        <taxon>Pleocyemata</taxon>
        <taxon>Brachyura</taxon>
        <taxon>Eubrachyura</taxon>
        <taxon>Portunoidea</taxon>
        <taxon>Portunidae</taxon>
        <taxon>Portuninae</taxon>
        <taxon>Portunus</taxon>
    </lineage>
</organism>
<dbReference type="EMBL" id="VSRR010000281">
    <property type="protein sequence ID" value="MPC13435.1"/>
    <property type="molecule type" value="Genomic_DNA"/>
</dbReference>
<evidence type="ECO:0000313" key="2">
    <source>
        <dbReference type="EMBL" id="MPC13435.1"/>
    </source>
</evidence>
<comment type="caution">
    <text evidence="2">The sequence shown here is derived from an EMBL/GenBank/DDBJ whole genome shotgun (WGS) entry which is preliminary data.</text>
</comment>
<reference evidence="2 3" key="1">
    <citation type="submission" date="2019-05" db="EMBL/GenBank/DDBJ databases">
        <title>Another draft genome of Portunus trituberculatus and its Hox gene families provides insights of decapod evolution.</title>
        <authorList>
            <person name="Jeong J.-H."/>
            <person name="Song I."/>
            <person name="Kim S."/>
            <person name="Choi T."/>
            <person name="Kim D."/>
            <person name="Ryu S."/>
            <person name="Kim W."/>
        </authorList>
    </citation>
    <scope>NUCLEOTIDE SEQUENCE [LARGE SCALE GENOMIC DNA]</scope>
    <source>
        <tissue evidence="2">Muscle</tissue>
    </source>
</reference>
<name>A0A5B7CWD2_PORTR</name>
<keyword evidence="1" id="KW-0732">Signal</keyword>